<comment type="caution">
    <text evidence="2">The sequence shown here is derived from an EMBL/GenBank/DDBJ whole genome shotgun (WGS) entry which is preliminary data.</text>
</comment>
<sequence length="236" mass="24711">MFNGDTLVSWRRRATAGALSFAAAGLLAAGCTPVGEPATAASGASGAPVAAPVFDGDPLPFGPDGFGRITVGMKEEEALLTGDLQATPISTVLGRNVYSFVGGPEPDPSRMAADEELEAKVAKADDPAAANSKDNFAQLYADSTKRTLERMHAYLDAGGASFRGGYLDSIAAPKDAVTAEGIKRGSSRADLEAAYENLGLAKGGDGNYKMPAGREWQLIFEMDRDKVKYMSLARRL</sequence>
<name>A0AAE3W9S1_9ACTN</name>
<keyword evidence="3" id="KW-1185">Reference proteome</keyword>
<dbReference type="EMBL" id="JAUSUZ010000001">
    <property type="protein sequence ID" value="MDQ0371279.1"/>
    <property type="molecule type" value="Genomic_DNA"/>
</dbReference>
<dbReference type="AlphaFoldDB" id="A0AAE3W9S1"/>
<proteinExistence type="predicted"/>
<keyword evidence="1" id="KW-0732">Signal</keyword>
<organism evidence="2 3">
    <name type="scientific">Catenuloplanes indicus</name>
    <dbReference type="NCBI Taxonomy" id="137267"/>
    <lineage>
        <taxon>Bacteria</taxon>
        <taxon>Bacillati</taxon>
        <taxon>Actinomycetota</taxon>
        <taxon>Actinomycetes</taxon>
        <taxon>Micromonosporales</taxon>
        <taxon>Micromonosporaceae</taxon>
        <taxon>Catenuloplanes</taxon>
    </lineage>
</organism>
<reference evidence="2 3" key="1">
    <citation type="submission" date="2023-07" db="EMBL/GenBank/DDBJ databases">
        <title>Sequencing the genomes of 1000 actinobacteria strains.</title>
        <authorList>
            <person name="Klenk H.-P."/>
        </authorList>
    </citation>
    <scope>NUCLEOTIDE SEQUENCE [LARGE SCALE GENOMIC DNA]</scope>
    <source>
        <strain evidence="2 3">DSM 44709</strain>
    </source>
</reference>
<gene>
    <name evidence="2" type="ORF">J2S42_007948</name>
</gene>
<evidence type="ECO:0000256" key="1">
    <source>
        <dbReference type="SAM" id="SignalP"/>
    </source>
</evidence>
<feature type="signal peptide" evidence="1">
    <location>
        <begin position="1"/>
        <end position="28"/>
    </location>
</feature>
<protein>
    <submittedName>
        <fullName evidence="2">Uncharacterized protein</fullName>
    </submittedName>
</protein>
<dbReference type="Proteomes" id="UP001240236">
    <property type="component" value="Unassembled WGS sequence"/>
</dbReference>
<feature type="chain" id="PRO_5041904147" evidence="1">
    <location>
        <begin position="29"/>
        <end position="236"/>
    </location>
</feature>
<evidence type="ECO:0000313" key="3">
    <source>
        <dbReference type="Proteomes" id="UP001240236"/>
    </source>
</evidence>
<dbReference type="RefSeq" id="WP_307247926.1">
    <property type="nucleotide sequence ID" value="NZ_JAUSUZ010000001.1"/>
</dbReference>
<evidence type="ECO:0000313" key="2">
    <source>
        <dbReference type="EMBL" id="MDQ0371279.1"/>
    </source>
</evidence>
<accession>A0AAE3W9S1</accession>